<sequence>MRKPPHFAHASPAVQASSAGLTTDLNALLSDEQSAIMRAEAAGETKDRDQHRDNARSARALIDQTKFPRRDPHDFDATTPAQQRLIDNEAQLALHASRIAQMSSALGAGFSEGLIGPRVYQHHARVIRQARSAWNMLMRSSGSEHPAAPEDDGR</sequence>
<evidence type="ECO:0000313" key="2">
    <source>
        <dbReference type="EMBL" id="QTH21963.1"/>
    </source>
</evidence>
<dbReference type="AlphaFoldDB" id="A0A975D345"/>
<dbReference type="Proteomes" id="UP000664914">
    <property type="component" value="Chromosome"/>
</dbReference>
<feature type="compositionally biased region" description="Basic and acidic residues" evidence="1">
    <location>
        <begin position="41"/>
        <end position="56"/>
    </location>
</feature>
<evidence type="ECO:0000256" key="1">
    <source>
        <dbReference type="SAM" id="MobiDB-lite"/>
    </source>
</evidence>
<reference evidence="2" key="2">
    <citation type="submission" date="2021-04" db="EMBL/GenBank/DDBJ databases">
        <title>Isolation and genomic analysis of the ibuprofen-degrading bacterium Sphingomonas strain MPO218.</title>
        <authorList>
            <person name="Aulestia M."/>
            <person name="Flores A."/>
            <person name="Mangas E.L."/>
            <person name="Perez-Pulido A.J."/>
            <person name="Santero E."/>
            <person name="Camacho E.M."/>
        </authorList>
    </citation>
    <scope>NUCLEOTIDE SEQUENCE</scope>
    <source>
        <strain evidence="2">MPO218</strain>
    </source>
</reference>
<gene>
    <name evidence="2" type="ORF">HRJ34_00015</name>
</gene>
<dbReference type="EMBL" id="CP059319">
    <property type="protein sequence ID" value="QTH21963.1"/>
    <property type="molecule type" value="Genomic_DNA"/>
</dbReference>
<accession>A0A975D345</accession>
<feature type="compositionally biased region" description="Basic and acidic residues" evidence="1">
    <location>
        <begin position="66"/>
        <end position="76"/>
    </location>
</feature>
<protein>
    <submittedName>
        <fullName evidence="2">Uncharacterized protein</fullName>
    </submittedName>
</protein>
<reference evidence="2" key="1">
    <citation type="submission" date="2020-07" db="EMBL/GenBank/DDBJ databases">
        <authorList>
            <person name="Camacho E."/>
        </authorList>
    </citation>
    <scope>NUCLEOTIDE SEQUENCE</scope>
    <source>
        <strain evidence="2">MPO218</strain>
    </source>
</reference>
<feature type="region of interest" description="Disordered" evidence="1">
    <location>
        <begin position="38"/>
        <end position="77"/>
    </location>
</feature>
<proteinExistence type="predicted"/>
<evidence type="ECO:0000313" key="3">
    <source>
        <dbReference type="Proteomes" id="UP000664914"/>
    </source>
</evidence>
<name>A0A975D345_9SPHN</name>
<organism evidence="2 3">
    <name type="scientific">Rhizorhabdus wittichii</name>
    <dbReference type="NCBI Taxonomy" id="160791"/>
    <lineage>
        <taxon>Bacteria</taxon>
        <taxon>Pseudomonadati</taxon>
        <taxon>Pseudomonadota</taxon>
        <taxon>Alphaproteobacteria</taxon>
        <taxon>Sphingomonadales</taxon>
        <taxon>Sphingomonadaceae</taxon>
        <taxon>Rhizorhabdus</taxon>
    </lineage>
</organism>
<dbReference type="RefSeq" id="WP_208632986.1">
    <property type="nucleotide sequence ID" value="NZ_CP059319.1"/>
</dbReference>